<proteinExistence type="predicted"/>
<accession>A0A8S1WUR4</accession>
<evidence type="ECO:0000313" key="2">
    <source>
        <dbReference type="Proteomes" id="UP000683925"/>
    </source>
</evidence>
<keyword evidence="2" id="KW-1185">Reference proteome</keyword>
<dbReference type="EMBL" id="CAJJDP010000102">
    <property type="protein sequence ID" value="CAD8192471.1"/>
    <property type="molecule type" value="Genomic_DNA"/>
</dbReference>
<evidence type="ECO:0000313" key="1">
    <source>
        <dbReference type="EMBL" id="CAD8192471.1"/>
    </source>
</evidence>
<dbReference type="AlphaFoldDB" id="A0A8S1WUR4"/>
<gene>
    <name evidence="1" type="ORF">POCTA_138.1.T1020080</name>
</gene>
<protein>
    <submittedName>
        <fullName evidence="1">Uncharacterized protein</fullName>
    </submittedName>
</protein>
<dbReference type="Proteomes" id="UP000683925">
    <property type="component" value="Unassembled WGS sequence"/>
</dbReference>
<reference evidence="1" key="1">
    <citation type="submission" date="2021-01" db="EMBL/GenBank/DDBJ databases">
        <authorList>
            <consortium name="Genoscope - CEA"/>
            <person name="William W."/>
        </authorList>
    </citation>
    <scope>NUCLEOTIDE SEQUENCE</scope>
</reference>
<comment type="caution">
    <text evidence="1">The sequence shown here is derived from an EMBL/GenBank/DDBJ whole genome shotgun (WGS) entry which is preliminary data.</text>
</comment>
<sequence length="129" mass="15576">MKKRMNEFSYKFNQIKMKFQREGLSTLNEYDIQQKGILEAILYNKPLRIEQNQSSENDNLEQPQIQQKKIRIEVLQSEKYTDLELIKDDEQIRELDYQHHELDQSNSYLDSNQKLLVSKNPIDSEDNFY</sequence>
<name>A0A8S1WUR4_PAROT</name>
<organism evidence="1 2">
    <name type="scientific">Paramecium octaurelia</name>
    <dbReference type="NCBI Taxonomy" id="43137"/>
    <lineage>
        <taxon>Eukaryota</taxon>
        <taxon>Sar</taxon>
        <taxon>Alveolata</taxon>
        <taxon>Ciliophora</taxon>
        <taxon>Intramacronucleata</taxon>
        <taxon>Oligohymenophorea</taxon>
        <taxon>Peniculida</taxon>
        <taxon>Parameciidae</taxon>
        <taxon>Paramecium</taxon>
    </lineage>
</organism>